<dbReference type="Pfam" id="PF02683">
    <property type="entry name" value="DsbD_TM"/>
    <property type="match status" value="1"/>
</dbReference>
<comment type="subcellular location">
    <subcellularLocation>
        <location evidence="1">Cell membrane</location>
        <topology evidence="1">Multi-pass membrane protein</topology>
    </subcellularLocation>
</comment>
<dbReference type="eggNOG" id="COG0526">
    <property type="taxonomic scope" value="Bacteria"/>
</dbReference>
<dbReference type="InterPro" id="IPR050553">
    <property type="entry name" value="Thioredoxin_ResA/DsbE_sf"/>
</dbReference>
<dbReference type="PANTHER" id="PTHR42852">
    <property type="entry name" value="THIOL:DISULFIDE INTERCHANGE PROTEIN DSBE"/>
    <property type="match status" value="1"/>
</dbReference>
<dbReference type="PROSITE" id="PS51352">
    <property type="entry name" value="THIOREDOXIN_2"/>
    <property type="match status" value="1"/>
</dbReference>
<dbReference type="InterPro" id="IPR013766">
    <property type="entry name" value="Thioredoxin_domain"/>
</dbReference>
<evidence type="ECO:0000256" key="3">
    <source>
        <dbReference type="ARBA" id="ARBA00022692"/>
    </source>
</evidence>
<dbReference type="CDD" id="cd03012">
    <property type="entry name" value="TlpA_like_DipZ_like"/>
    <property type="match status" value="1"/>
</dbReference>
<evidence type="ECO:0000256" key="2">
    <source>
        <dbReference type="ARBA" id="ARBA00022475"/>
    </source>
</evidence>
<dbReference type="PANTHER" id="PTHR42852:SF13">
    <property type="entry name" value="PROTEIN DIPZ"/>
    <property type="match status" value="1"/>
</dbReference>
<evidence type="ECO:0000256" key="7">
    <source>
        <dbReference type="SAM" id="Phobius"/>
    </source>
</evidence>
<dbReference type="SUPFAM" id="SSF52833">
    <property type="entry name" value="Thioredoxin-like"/>
    <property type="match status" value="1"/>
</dbReference>
<protein>
    <submittedName>
        <fullName evidence="9">Putative cytochrome c biogenesis protein</fullName>
    </submittedName>
</protein>
<dbReference type="eggNOG" id="COG0785">
    <property type="taxonomic scope" value="Bacteria"/>
</dbReference>
<gene>
    <name evidence="9" type="ordered locus">EAE_19530</name>
</gene>
<dbReference type="GO" id="GO:0016209">
    <property type="term" value="F:antioxidant activity"/>
    <property type="evidence" value="ECO:0007669"/>
    <property type="project" value="InterPro"/>
</dbReference>
<feature type="transmembrane region" description="Helical" evidence="7">
    <location>
        <begin position="38"/>
        <end position="64"/>
    </location>
</feature>
<name>A0A0H3FSY2_KLEAK</name>
<evidence type="ECO:0000256" key="6">
    <source>
        <dbReference type="ARBA" id="ARBA00023136"/>
    </source>
</evidence>
<evidence type="ECO:0000256" key="1">
    <source>
        <dbReference type="ARBA" id="ARBA00004651"/>
    </source>
</evidence>
<dbReference type="Pfam" id="PF00578">
    <property type="entry name" value="AhpC-TSA"/>
    <property type="match status" value="1"/>
</dbReference>
<dbReference type="Gene3D" id="3.40.30.10">
    <property type="entry name" value="Glutaredoxin"/>
    <property type="match status" value="1"/>
</dbReference>
<reference evidence="9 10" key="1">
    <citation type="journal article" date="2012" name="J. Bacteriol.">
        <title>Complete genome sequence of Enterobacter aerogenes KCTC 2190.</title>
        <authorList>
            <person name="Shin S.H."/>
            <person name="Kim S."/>
            <person name="Kim J.Y."/>
            <person name="Lee S."/>
            <person name="Um Y."/>
            <person name="Oh M.K."/>
            <person name="Kim Y.R."/>
            <person name="Lee J."/>
            <person name="Yang K.S."/>
        </authorList>
    </citation>
    <scope>NUCLEOTIDE SEQUENCE [LARGE SCALE GENOMIC DNA]</scope>
    <source>
        <strain evidence="9 10">KCTC 2190</strain>
    </source>
</reference>
<organism evidence="9 10">
    <name type="scientific">Klebsiella aerogenes (strain ATCC 13048 / DSM 30053 / CCUG 1429 / JCM 1235 / KCTC 2190 / NBRC 13534 / NCIMB 10102 / NCTC 10006 / CDC 819-56)</name>
    <name type="common">Enterobacter aerogenes</name>
    <dbReference type="NCBI Taxonomy" id="1028307"/>
    <lineage>
        <taxon>Bacteria</taxon>
        <taxon>Pseudomonadati</taxon>
        <taxon>Pseudomonadota</taxon>
        <taxon>Gammaproteobacteria</taxon>
        <taxon>Enterobacterales</taxon>
        <taxon>Enterobacteriaceae</taxon>
        <taxon>Klebsiella/Raoultella group</taxon>
        <taxon>Klebsiella</taxon>
    </lineage>
</organism>
<dbReference type="InterPro" id="IPR003834">
    <property type="entry name" value="Cyt_c_assmbl_TM_dom"/>
</dbReference>
<evidence type="ECO:0000313" key="9">
    <source>
        <dbReference type="EMBL" id="AEG98813.1"/>
    </source>
</evidence>
<keyword evidence="5 7" id="KW-1133">Transmembrane helix</keyword>
<dbReference type="EMBL" id="CP002824">
    <property type="protein sequence ID" value="AEG98813.1"/>
    <property type="molecule type" value="Genomic_DNA"/>
</dbReference>
<keyword evidence="4" id="KW-0201">Cytochrome c-type biogenesis</keyword>
<dbReference type="GO" id="GO:0017004">
    <property type="term" value="P:cytochrome complex assembly"/>
    <property type="evidence" value="ECO:0007669"/>
    <property type="project" value="UniProtKB-KW"/>
</dbReference>
<evidence type="ECO:0000259" key="8">
    <source>
        <dbReference type="PROSITE" id="PS51352"/>
    </source>
</evidence>
<dbReference type="PATRIC" id="fig|1028307.3.peg.3900"/>
<feature type="domain" description="Thioredoxin" evidence="8">
    <location>
        <begin position="242"/>
        <end position="392"/>
    </location>
</feature>
<feature type="transmembrane region" description="Helical" evidence="7">
    <location>
        <begin position="71"/>
        <end position="94"/>
    </location>
</feature>
<feature type="transmembrane region" description="Helical" evidence="7">
    <location>
        <begin position="154"/>
        <end position="174"/>
    </location>
</feature>
<evidence type="ECO:0000256" key="5">
    <source>
        <dbReference type="ARBA" id="ARBA00022989"/>
    </source>
</evidence>
<dbReference type="GeneID" id="93312091"/>
<keyword evidence="10" id="KW-1185">Reference proteome</keyword>
<keyword evidence="6 7" id="KW-0472">Membrane</keyword>
<dbReference type="KEGG" id="eae:EAE_19530"/>
<dbReference type="GO" id="GO:0005886">
    <property type="term" value="C:plasma membrane"/>
    <property type="evidence" value="ECO:0007669"/>
    <property type="project" value="UniProtKB-SubCell"/>
</dbReference>
<feature type="transmembrane region" description="Helical" evidence="7">
    <location>
        <begin position="114"/>
        <end position="142"/>
    </location>
</feature>
<dbReference type="Proteomes" id="UP000008881">
    <property type="component" value="Chromosome"/>
</dbReference>
<proteinExistence type="predicted"/>
<evidence type="ECO:0000313" key="10">
    <source>
        <dbReference type="Proteomes" id="UP000008881"/>
    </source>
</evidence>
<dbReference type="GO" id="GO:0016491">
    <property type="term" value="F:oxidoreductase activity"/>
    <property type="evidence" value="ECO:0007669"/>
    <property type="project" value="InterPro"/>
</dbReference>
<sequence length="396" mass="42782">MAVVIAFLAGMLTLLSPCTLPVIPLVFASVSGRKGQLILLLFGMGLMFTAVSLLATAAGGWLVNLTIVGRWLALGFLVVVAISLLSTGVAGWLGSPAVALGNQLNQQSYRYGSGLASVFAGLAIGLLWAPCAGPVLGAIFSLALLQGNTVTTGILLLSYASGCALMLLLLGWFGARLISRLRGGQAISGRLRQLAGVAMLAAVALIASGSDRYLQGASGLTHRLEQRLSAFMPQDQQRVRLEPIVAPRPTSAMPELQGGTAWINSPPLTNAALKGKVVLIDFWTRDCINCQHTLPYVRTWANKYRDAGLVVIGVHTPEYPWERSLPQLREAVSQRQLNYPVVADNNYAIWNAFGNQYWPAHYFFDARGQLRYTAFGEGDYARQEQVIQQLLREART</sequence>
<dbReference type="RefSeq" id="WP_015705476.1">
    <property type="nucleotide sequence ID" value="NC_015663.1"/>
</dbReference>
<dbReference type="InterPro" id="IPR000866">
    <property type="entry name" value="AhpC/TSA"/>
</dbReference>
<dbReference type="InterPro" id="IPR036249">
    <property type="entry name" value="Thioredoxin-like_sf"/>
</dbReference>
<accession>A0A0H3FSY2</accession>
<keyword evidence="3 7" id="KW-0812">Transmembrane</keyword>
<dbReference type="HOGENOM" id="CLU_033708_0_0_6"/>
<evidence type="ECO:0000256" key="4">
    <source>
        <dbReference type="ARBA" id="ARBA00022748"/>
    </source>
</evidence>
<dbReference type="AlphaFoldDB" id="A0A0H3FSY2"/>
<dbReference type="OrthoDB" id="9811352at2"/>
<keyword evidence="2" id="KW-1003">Cell membrane</keyword>